<proteinExistence type="predicted"/>
<dbReference type="InterPro" id="IPR001375">
    <property type="entry name" value="Peptidase_S9_cat"/>
</dbReference>
<comment type="catalytic activity">
    <reaction evidence="1">
        <text>Hydrolysis of Pro-|-Xaa &gt;&gt; Ala-|-Xaa in oligopeptides.</text>
        <dbReference type="EC" id="3.4.21.26"/>
    </reaction>
</comment>
<dbReference type="PANTHER" id="PTHR42881">
    <property type="entry name" value="PROLYL ENDOPEPTIDASE"/>
    <property type="match status" value="1"/>
</dbReference>
<name>A0ABU0S627_9HYPH</name>
<organism evidence="4 5">
    <name type="scientific">Phyllobacterium ifriqiyense</name>
    <dbReference type="NCBI Taxonomy" id="314238"/>
    <lineage>
        <taxon>Bacteria</taxon>
        <taxon>Pseudomonadati</taxon>
        <taxon>Pseudomonadota</taxon>
        <taxon>Alphaproteobacteria</taxon>
        <taxon>Hyphomicrobiales</taxon>
        <taxon>Phyllobacteriaceae</taxon>
        <taxon>Phyllobacterium</taxon>
    </lineage>
</organism>
<dbReference type="InterPro" id="IPR029058">
    <property type="entry name" value="AB_hydrolase_fold"/>
</dbReference>
<sequence length="140" mass="15549">MPDRWHFTAERVRNFCDRNFAENSVPADFSRISIRARGFGPLSEADFRNLLSYSPYHNVRAGKPYPAILVTTADADNRVVPAHSFKYIAALQAADPGPRPRLLRVDTRAGHGTGKPTAKLIEEAADMLAFAARWTGLKLP</sequence>
<dbReference type="EMBL" id="JAUSZT010000002">
    <property type="protein sequence ID" value="MDQ0995380.1"/>
    <property type="molecule type" value="Genomic_DNA"/>
</dbReference>
<evidence type="ECO:0000256" key="1">
    <source>
        <dbReference type="ARBA" id="ARBA00001070"/>
    </source>
</evidence>
<protein>
    <recommendedName>
        <fullName evidence="2">prolyl oligopeptidase</fullName>
        <ecNumber evidence="2">3.4.21.26</ecNumber>
    </recommendedName>
</protein>
<evidence type="ECO:0000256" key="2">
    <source>
        <dbReference type="ARBA" id="ARBA00011897"/>
    </source>
</evidence>
<accession>A0ABU0S627</accession>
<dbReference type="Proteomes" id="UP001237780">
    <property type="component" value="Unassembled WGS sequence"/>
</dbReference>
<gene>
    <name evidence="4" type="ORF">QFZ34_000557</name>
</gene>
<dbReference type="PANTHER" id="PTHR42881:SF2">
    <property type="entry name" value="PROLYL ENDOPEPTIDASE"/>
    <property type="match status" value="1"/>
</dbReference>
<feature type="domain" description="Peptidase S9 prolyl oligopeptidase catalytic" evidence="3">
    <location>
        <begin position="41"/>
        <end position="136"/>
    </location>
</feature>
<dbReference type="PRINTS" id="PR00862">
    <property type="entry name" value="PROLIGOPTASE"/>
</dbReference>
<keyword evidence="4" id="KW-0645">Protease</keyword>
<dbReference type="InterPro" id="IPR051167">
    <property type="entry name" value="Prolyl_oligopep/macrocyclase"/>
</dbReference>
<dbReference type="InterPro" id="IPR002470">
    <property type="entry name" value="Peptidase_S9A"/>
</dbReference>
<dbReference type="SUPFAM" id="SSF53474">
    <property type="entry name" value="alpha/beta-Hydrolases"/>
    <property type="match status" value="1"/>
</dbReference>
<comment type="caution">
    <text evidence="4">The sequence shown here is derived from an EMBL/GenBank/DDBJ whole genome shotgun (WGS) entry which is preliminary data.</text>
</comment>
<dbReference type="Pfam" id="PF00326">
    <property type="entry name" value="Peptidase_S9"/>
    <property type="match status" value="1"/>
</dbReference>
<reference evidence="4 5" key="1">
    <citation type="submission" date="2023-07" db="EMBL/GenBank/DDBJ databases">
        <title>Comparative genomics of wheat-associated soil bacteria to identify genetic determinants of phenazine resistance.</title>
        <authorList>
            <person name="Mouncey N."/>
        </authorList>
    </citation>
    <scope>NUCLEOTIDE SEQUENCE [LARGE SCALE GENOMIC DNA]</scope>
    <source>
        <strain evidence="4 5">W4I11</strain>
    </source>
</reference>
<evidence type="ECO:0000259" key="3">
    <source>
        <dbReference type="Pfam" id="PF00326"/>
    </source>
</evidence>
<dbReference type="GO" id="GO:0008233">
    <property type="term" value="F:peptidase activity"/>
    <property type="evidence" value="ECO:0007669"/>
    <property type="project" value="UniProtKB-KW"/>
</dbReference>
<dbReference type="Gene3D" id="3.40.50.1820">
    <property type="entry name" value="alpha/beta hydrolase"/>
    <property type="match status" value="1"/>
</dbReference>
<keyword evidence="5" id="KW-1185">Reference proteome</keyword>
<evidence type="ECO:0000313" key="4">
    <source>
        <dbReference type="EMBL" id="MDQ0995380.1"/>
    </source>
</evidence>
<dbReference type="GO" id="GO:0006508">
    <property type="term" value="P:proteolysis"/>
    <property type="evidence" value="ECO:0007669"/>
    <property type="project" value="UniProtKB-KW"/>
</dbReference>
<keyword evidence="4" id="KW-0378">Hydrolase</keyword>
<dbReference type="EC" id="3.4.21.26" evidence="2"/>
<evidence type="ECO:0000313" key="5">
    <source>
        <dbReference type="Proteomes" id="UP001237780"/>
    </source>
</evidence>